<dbReference type="Proteomes" id="UP000663760">
    <property type="component" value="Chromosome 9"/>
</dbReference>
<feature type="region of interest" description="Disordered" evidence="6">
    <location>
        <begin position="631"/>
        <end position="663"/>
    </location>
</feature>
<keyword evidence="5" id="KW-0472">Membrane</keyword>
<dbReference type="InterPro" id="IPR044836">
    <property type="entry name" value="TOL_plant"/>
</dbReference>
<name>A0A7I8KY69_SPIIN</name>
<dbReference type="GO" id="GO:0043130">
    <property type="term" value="F:ubiquitin binding"/>
    <property type="evidence" value="ECO:0007669"/>
    <property type="project" value="InterPro"/>
</dbReference>
<protein>
    <submittedName>
        <fullName evidence="9">Uncharacterized protein</fullName>
    </submittedName>
</protein>
<keyword evidence="4" id="KW-0653">Protein transport</keyword>
<dbReference type="FunFam" id="1.25.40.90:FF:000028">
    <property type="entry name" value="TOM1-like protein 2"/>
    <property type="match status" value="1"/>
</dbReference>
<dbReference type="OrthoDB" id="2018246at2759"/>
<dbReference type="InterPro" id="IPR004152">
    <property type="entry name" value="GAT_dom"/>
</dbReference>
<evidence type="ECO:0000259" key="7">
    <source>
        <dbReference type="PROSITE" id="PS50179"/>
    </source>
</evidence>
<dbReference type="Pfam" id="PF00790">
    <property type="entry name" value="VHS"/>
    <property type="match status" value="1"/>
</dbReference>
<keyword evidence="3" id="KW-0813">Transport</keyword>
<dbReference type="SMART" id="SM00288">
    <property type="entry name" value="VHS"/>
    <property type="match status" value="1"/>
</dbReference>
<feature type="region of interest" description="Disordered" evidence="6">
    <location>
        <begin position="474"/>
        <end position="531"/>
    </location>
</feature>
<keyword evidence="10" id="KW-1185">Reference proteome</keyword>
<dbReference type="SUPFAM" id="SSF89009">
    <property type="entry name" value="GAT-like domain"/>
    <property type="match status" value="1"/>
</dbReference>
<feature type="compositionally biased region" description="Polar residues" evidence="6">
    <location>
        <begin position="287"/>
        <end position="307"/>
    </location>
</feature>
<dbReference type="GO" id="GO:0035091">
    <property type="term" value="F:phosphatidylinositol binding"/>
    <property type="evidence" value="ECO:0007669"/>
    <property type="project" value="InterPro"/>
</dbReference>
<feature type="compositionally biased region" description="Low complexity" evidence="6">
    <location>
        <begin position="645"/>
        <end position="656"/>
    </location>
</feature>
<evidence type="ECO:0000256" key="5">
    <source>
        <dbReference type="ARBA" id="ARBA00023136"/>
    </source>
</evidence>
<dbReference type="InterPro" id="IPR002014">
    <property type="entry name" value="VHS_dom"/>
</dbReference>
<feature type="compositionally biased region" description="Low complexity" evidence="6">
    <location>
        <begin position="513"/>
        <end position="525"/>
    </location>
</feature>
<evidence type="ECO:0000256" key="1">
    <source>
        <dbReference type="ARBA" id="ARBA00004170"/>
    </source>
</evidence>
<feature type="domain" description="VHS" evidence="7">
    <location>
        <begin position="9"/>
        <end position="138"/>
    </location>
</feature>
<feature type="domain" description="GAT" evidence="8">
    <location>
        <begin position="179"/>
        <end position="267"/>
    </location>
</feature>
<sequence>MTGSFVDRATSDALIGPDWAMNMEICDILNRDPGQAKDVVKGIKKRIGSKNPKVQLLALTLLETVIKNCGDIVHMHVAEKDILHEMVKIVKKKPDFRVKEKILVLIDTWQEAFGGPRARYPQYYAAYQELLRIGAVFPQRPERSAPIFTPPQTQPLTSYPASLRGPDYQQETDISAPPDLPMLSMTEIQNARDLMEVFSEMLSALDPGNKEGLKQEVIVDLVGQCRSYKQRVVHLVNTTSDEELLNLGLSLNDDLQRVLAKHDAIAAGIAVRVDKPKPSQALVEVGDNQTTTQPGQRSTGGASTSNEPLLQQLSLPAPPSSNGTATPAARVDPHMDLLSGDSYNTPAAENPLALVPVSTTPASSISDQNILALSDMFAASTNSSSNQNGSLDSHSLQQLQQTYAPAPEFQPQQQLTLVPSPSPPQQPPYYSNGDPANMNFPRYEQKPHIPGAQLNNLNASWNVQSAQNFNPNQQELAYGSNDQHGALPPPPWEAQPAQNGQPLPSQPQPPAPGFQTGHPQAMQPTMSPPQMPMQMQMPMPMPMPMPMQMPMPMPMQSGQQQPSFYAGPMPAVQPSPMQQFQVAMQAAAHHPGGYGYAPPPEMQYYDPRMAYAAYGNPSEMAGRMYGLSMHDPGGQMNPGAAYQTPSPSLSLQQPSRPARPEDKLFGDLVSMAKSKQNKPAASEVGSA</sequence>
<evidence type="ECO:0000256" key="6">
    <source>
        <dbReference type="SAM" id="MobiDB-lite"/>
    </source>
</evidence>
<dbReference type="PROSITE" id="PS50179">
    <property type="entry name" value="VHS"/>
    <property type="match status" value="1"/>
</dbReference>
<feature type="compositionally biased region" description="Low complexity" evidence="6">
    <location>
        <begin position="410"/>
        <end position="419"/>
    </location>
</feature>
<dbReference type="PROSITE" id="PS50909">
    <property type="entry name" value="GAT"/>
    <property type="match status" value="1"/>
</dbReference>
<dbReference type="SUPFAM" id="SSF48464">
    <property type="entry name" value="ENTH/VHS domain"/>
    <property type="match status" value="1"/>
</dbReference>
<dbReference type="Pfam" id="PF03127">
    <property type="entry name" value="GAT"/>
    <property type="match status" value="1"/>
</dbReference>
<proteinExistence type="inferred from homology"/>
<feature type="region of interest" description="Disordered" evidence="6">
    <location>
        <begin position="284"/>
        <end position="344"/>
    </location>
</feature>
<evidence type="ECO:0000313" key="10">
    <source>
        <dbReference type="Proteomes" id="UP000663760"/>
    </source>
</evidence>
<dbReference type="PANTHER" id="PTHR45898:SF4">
    <property type="entry name" value="TARGET OF MYB PROTEIN 1"/>
    <property type="match status" value="1"/>
</dbReference>
<dbReference type="AlphaFoldDB" id="A0A7I8KY69"/>
<evidence type="ECO:0000259" key="8">
    <source>
        <dbReference type="PROSITE" id="PS50909"/>
    </source>
</evidence>
<dbReference type="CDD" id="cd14231">
    <property type="entry name" value="GAT_GGA-like_plant"/>
    <property type="match status" value="1"/>
</dbReference>
<comment type="subcellular location">
    <subcellularLocation>
        <location evidence="1">Membrane</location>
        <topology evidence="1">Peripheral membrane protein</topology>
    </subcellularLocation>
</comment>
<feature type="compositionally biased region" description="Polar residues" evidence="6">
    <location>
        <begin position="474"/>
        <end position="483"/>
    </location>
</feature>
<reference evidence="9" key="1">
    <citation type="submission" date="2020-02" db="EMBL/GenBank/DDBJ databases">
        <authorList>
            <person name="Scholz U."/>
            <person name="Mascher M."/>
            <person name="Fiebig A."/>
        </authorList>
    </citation>
    <scope>NUCLEOTIDE SEQUENCE</scope>
</reference>
<evidence type="ECO:0000313" key="9">
    <source>
        <dbReference type="EMBL" id="CAA7402747.1"/>
    </source>
</evidence>
<dbReference type="GO" id="GO:0016020">
    <property type="term" value="C:membrane"/>
    <property type="evidence" value="ECO:0007669"/>
    <property type="project" value="UniProtKB-SubCell"/>
</dbReference>
<dbReference type="Gene3D" id="1.20.58.160">
    <property type="match status" value="1"/>
</dbReference>
<comment type="similarity">
    <text evidence="2">Belongs to the TOM1 family.</text>
</comment>
<dbReference type="CDD" id="cd03561">
    <property type="entry name" value="VHS"/>
    <property type="match status" value="1"/>
</dbReference>
<dbReference type="PANTHER" id="PTHR45898">
    <property type="entry name" value="TOM1-LIKE PROTEIN"/>
    <property type="match status" value="1"/>
</dbReference>
<gene>
    <name evidence="9" type="ORF">SI8410_09013425</name>
</gene>
<dbReference type="InterPro" id="IPR038425">
    <property type="entry name" value="GAT_sf"/>
</dbReference>
<accession>A0A7I8KY69</accession>
<evidence type="ECO:0000256" key="3">
    <source>
        <dbReference type="ARBA" id="ARBA00022448"/>
    </source>
</evidence>
<feature type="region of interest" description="Disordered" evidence="6">
    <location>
        <begin position="410"/>
        <end position="453"/>
    </location>
</feature>
<evidence type="ECO:0000256" key="2">
    <source>
        <dbReference type="ARBA" id="ARBA00007708"/>
    </source>
</evidence>
<dbReference type="GO" id="GO:0005737">
    <property type="term" value="C:cytoplasm"/>
    <property type="evidence" value="ECO:0007669"/>
    <property type="project" value="UniProtKB-ARBA"/>
</dbReference>
<organism evidence="9 10">
    <name type="scientific">Spirodela intermedia</name>
    <name type="common">Intermediate duckweed</name>
    <dbReference type="NCBI Taxonomy" id="51605"/>
    <lineage>
        <taxon>Eukaryota</taxon>
        <taxon>Viridiplantae</taxon>
        <taxon>Streptophyta</taxon>
        <taxon>Embryophyta</taxon>
        <taxon>Tracheophyta</taxon>
        <taxon>Spermatophyta</taxon>
        <taxon>Magnoliopsida</taxon>
        <taxon>Liliopsida</taxon>
        <taxon>Araceae</taxon>
        <taxon>Lemnoideae</taxon>
        <taxon>Spirodela</taxon>
    </lineage>
</organism>
<dbReference type="GO" id="GO:0043328">
    <property type="term" value="P:protein transport to vacuole involved in ubiquitin-dependent protein catabolic process via the multivesicular body sorting pathway"/>
    <property type="evidence" value="ECO:0007669"/>
    <property type="project" value="InterPro"/>
</dbReference>
<dbReference type="EMBL" id="LR746272">
    <property type="protein sequence ID" value="CAA7402747.1"/>
    <property type="molecule type" value="Genomic_DNA"/>
</dbReference>
<dbReference type="Gene3D" id="1.25.40.90">
    <property type="match status" value="1"/>
</dbReference>
<evidence type="ECO:0000256" key="4">
    <source>
        <dbReference type="ARBA" id="ARBA00022927"/>
    </source>
</evidence>
<dbReference type="InterPro" id="IPR008942">
    <property type="entry name" value="ENTH_VHS"/>
</dbReference>